<dbReference type="OrthoDB" id="530049at2"/>
<dbReference type="InterPro" id="IPR002765">
    <property type="entry name" value="UPF0145_YbjQ-like"/>
</dbReference>
<keyword evidence="3" id="KW-1185">Reference proteome</keyword>
<accession>A0A557SC83</accession>
<dbReference type="RefSeq" id="WP_144359007.1">
    <property type="nucleotide sequence ID" value="NZ_VMNH01000010.1"/>
</dbReference>
<dbReference type="Pfam" id="PF01906">
    <property type="entry name" value="YbjQ_1"/>
    <property type="match status" value="1"/>
</dbReference>
<dbReference type="EMBL" id="VMNH01000010">
    <property type="protein sequence ID" value="TVO74921.1"/>
    <property type="molecule type" value="Genomic_DNA"/>
</dbReference>
<gene>
    <name evidence="2" type="ORF">FHP88_10555</name>
</gene>
<dbReference type="PANTHER" id="PTHR34068">
    <property type="entry name" value="UPF0145 PROTEIN YBJQ"/>
    <property type="match status" value="1"/>
</dbReference>
<evidence type="ECO:0000313" key="3">
    <source>
        <dbReference type="Proteomes" id="UP000316649"/>
    </source>
</evidence>
<evidence type="ECO:0000313" key="2">
    <source>
        <dbReference type="EMBL" id="TVO74921.1"/>
    </source>
</evidence>
<organism evidence="2 3">
    <name type="scientific">Sedimenticola selenatireducens</name>
    <dbReference type="NCBI Taxonomy" id="191960"/>
    <lineage>
        <taxon>Bacteria</taxon>
        <taxon>Pseudomonadati</taxon>
        <taxon>Pseudomonadota</taxon>
        <taxon>Gammaproteobacteria</taxon>
        <taxon>Chromatiales</taxon>
        <taxon>Sedimenticolaceae</taxon>
        <taxon>Sedimenticola</taxon>
    </lineage>
</organism>
<reference evidence="2 3" key="1">
    <citation type="submission" date="2019-07" db="EMBL/GenBank/DDBJ databases">
        <title>The pathways for chlorine oxyanion respiration interact through the shared metabolite chlorate.</title>
        <authorList>
            <person name="Barnum T.P."/>
            <person name="Cheng Y."/>
            <person name="Hill K.A."/>
            <person name="Lucas L.N."/>
            <person name="Carlson H.K."/>
            <person name="Coates J.D."/>
        </authorList>
    </citation>
    <scope>NUCLEOTIDE SEQUENCE [LARGE SCALE GENOMIC DNA]</scope>
    <source>
        <strain evidence="2 3">BK-1</strain>
    </source>
</reference>
<dbReference type="Proteomes" id="UP000316649">
    <property type="component" value="Unassembled WGS sequence"/>
</dbReference>
<dbReference type="SUPFAM" id="SSF117782">
    <property type="entry name" value="YbjQ-like"/>
    <property type="match status" value="1"/>
</dbReference>
<dbReference type="AlphaFoldDB" id="A0A557SC83"/>
<dbReference type="Gene3D" id="3.30.110.70">
    <property type="entry name" value="Hypothetical protein apc22750. Chain B"/>
    <property type="match status" value="1"/>
</dbReference>
<comment type="similarity">
    <text evidence="1">Belongs to the UPF0145 family.</text>
</comment>
<name>A0A557SC83_9GAMM</name>
<sequence>MIELTIFLVLMTLGYLVGQYAEKKHYQSIIEREKRLSGLTTVASRFPPPGKQHDQCLVLGSVVISVDYFKRFIAMLRNLFGGRITSYEALLDRARRESLLRMKEQAAKMGAEYVFNVKYETASISKGRQNTIGSVEVLAYGTALMRPRDEA</sequence>
<dbReference type="InterPro" id="IPR035439">
    <property type="entry name" value="UPF0145_dom_sf"/>
</dbReference>
<proteinExistence type="inferred from homology"/>
<protein>
    <submittedName>
        <fullName evidence="2">YbjQ family protein</fullName>
    </submittedName>
</protein>
<evidence type="ECO:0000256" key="1">
    <source>
        <dbReference type="ARBA" id="ARBA00010751"/>
    </source>
</evidence>
<dbReference type="PANTHER" id="PTHR34068:SF2">
    <property type="entry name" value="UPF0145 PROTEIN SCO3412"/>
    <property type="match status" value="1"/>
</dbReference>
<comment type="caution">
    <text evidence="2">The sequence shown here is derived from an EMBL/GenBank/DDBJ whole genome shotgun (WGS) entry which is preliminary data.</text>
</comment>